<evidence type="ECO:0000313" key="1">
    <source>
        <dbReference type="EMBL" id="SHH03362.1"/>
    </source>
</evidence>
<protein>
    <submittedName>
        <fullName evidence="1">Uncharacterized protein</fullName>
    </submittedName>
</protein>
<dbReference type="STRING" id="370979.SAMN05443663_10572"/>
<sequence>MIKKEKVLVKDNKGIFLKMFKRKFKNEFEFSDASFLLKNEKKSNDFDHSVFVIYEYSELIDFFKSEYKSPHCMIFLFSKYLYSSLSLIEEIKGLMLIDATKTKTEIFQDLKMFFKKPSNLIPKLSDKKLVKLKMSEKQLEALQRALFFRM</sequence>
<dbReference type="Proteomes" id="UP000184071">
    <property type="component" value="Unassembled WGS sequence"/>
</dbReference>
<gene>
    <name evidence="1" type="ORF">SAMN05443663_10572</name>
</gene>
<keyword evidence="2" id="KW-1185">Reference proteome</keyword>
<dbReference type="AlphaFoldDB" id="A0A1M5PNJ9"/>
<accession>A0A1M5PNJ9</accession>
<proteinExistence type="predicted"/>
<evidence type="ECO:0000313" key="2">
    <source>
        <dbReference type="Proteomes" id="UP000184071"/>
    </source>
</evidence>
<organism evidence="1 2">
    <name type="scientific">Flavobacterium defluvii</name>
    <dbReference type="NCBI Taxonomy" id="370979"/>
    <lineage>
        <taxon>Bacteria</taxon>
        <taxon>Pseudomonadati</taxon>
        <taxon>Bacteroidota</taxon>
        <taxon>Flavobacteriia</taxon>
        <taxon>Flavobacteriales</taxon>
        <taxon>Flavobacteriaceae</taxon>
        <taxon>Flavobacterium</taxon>
    </lineage>
</organism>
<name>A0A1M5PNJ9_9FLAO</name>
<dbReference type="EMBL" id="FQWC01000005">
    <property type="protein sequence ID" value="SHH03362.1"/>
    <property type="molecule type" value="Genomic_DNA"/>
</dbReference>
<reference evidence="2" key="1">
    <citation type="submission" date="2016-11" db="EMBL/GenBank/DDBJ databases">
        <authorList>
            <person name="Varghese N."/>
            <person name="Submissions S."/>
        </authorList>
    </citation>
    <scope>NUCLEOTIDE SEQUENCE [LARGE SCALE GENOMIC DNA]</scope>
    <source>
        <strain evidence="2">DSM 17963</strain>
    </source>
</reference>